<gene>
    <name evidence="3" type="ORF">GA0070609_1855</name>
</gene>
<accession>A0A1C5HLS8</accession>
<feature type="compositionally biased region" description="Basic residues" evidence="2">
    <location>
        <begin position="785"/>
        <end position="798"/>
    </location>
</feature>
<dbReference type="PANTHER" id="PTHR48207:SF3">
    <property type="entry name" value="SUCCINATE--HYDROXYMETHYLGLUTARATE COA-TRANSFERASE"/>
    <property type="match status" value="1"/>
</dbReference>
<dbReference type="InterPro" id="IPR023606">
    <property type="entry name" value="CoA-Trfase_III_dom_1_sf"/>
</dbReference>
<dbReference type="Proteomes" id="UP000198217">
    <property type="component" value="Chromosome I"/>
</dbReference>
<evidence type="ECO:0000313" key="4">
    <source>
        <dbReference type="Proteomes" id="UP000198217"/>
    </source>
</evidence>
<dbReference type="AlphaFoldDB" id="A0A1C5HLS8"/>
<feature type="region of interest" description="Disordered" evidence="2">
    <location>
        <begin position="92"/>
        <end position="130"/>
    </location>
</feature>
<dbReference type="EMBL" id="LT607750">
    <property type="protein sequence ID" value="SCG46962.1"/>
    <property type="molecule type" value="Genomic_DNA"/>
</dbReference>
<dbReference type="RefSeq" id="WP_088993423.1">
    <property type="nucleotide sequence ID" value="NZ_LT607750.1"/>
</dbReference>
<organism evidence="3 4">
    <name type="scientific">Micromonospora echinaurantiaca</name>
    <dbReference type="NCBI Taxonomy" id="47857"/>
    <lineage>
        <taxon>Bacteria</taxon>
        <taxon>Bacillati</taxon>
        <taxon>Actinomycetota</taxon>
        <taxon>Actinomycetes</taxon>
        <taxon>Micromonosporales</taxon>
        <taxon>Micromonosporaceae</taxon>
        <taxon>Micromonospora</taxon>
    </lineage>
</organism>
<protein>
    <submittedName>
        <fullName evidence="3">Crotonobetainyl-CoA:carnitine CoA-transferase CaiB</fullName>
    </submittedName>
</protein>
<dbReference type="Gene3D" id="3.30.1540.10">
    <property type="entry name" value="formyl-coa transferase, domain 3"/>
    <property type="match status" value="1"/>
</dbReference>
<dbReference type="SUPFAM" id="SSF89796">
    <property type="entry name" value="CoA-transferase family III (CaiB/BaiF)"/>
    <property type="match status" value="3"/>
</dbReference>
<evidence type="ECO:0000256" key="2">
    <source>
        <dbReference type="SAM" id="MobiDB-lite"/>
    </source>
</evidence>
<reference evidence="3 4" key="1">
    <citation type="submission" date="2016-06" db="EMBL/GenBank/DDBJ databases">
        <authorList>
            <person name="Kjaerup R.B."/>
            <person name="Dalgaard T.S."/>
            <person name="Juul-Madsen H.R."/>
        </authorList>
    </citation>
    <scope>NUCLEOTIDE SEQUENCE [LARGE SCALE GENOMIC DNA]</scope>
    <source>
        <strain evidence="3 4">DSM 43904</strain>
    </source>
</reference>
<dbReference type="Gene3D" id="3.40.50.10540">
    <property type="entry name" value="Crotonobetainyl-coa:carnitine coa-transferase, domain 1"/>
    <property type="match status" value="3"/>
</dbReference>
<dbReference type="InterPro" id="IPR044855">
    <property type="entry name" value="CoA-Trfase_III_dom3_sf"/>
</dbReference>
<dbReference type="PANTHER" id="PTHR48207">
    <property type="entry name" value="SUCCINATE--HYDROXYMETHYLGLUTARATE COA-TRANSFERASE"/>
    <property type="match status" value="1"/>
</dbReference>
<evidence type="ECO:0000256" key="1">
    <source>
        <dbReference type="ARBA" id="ARBA00022679"/>
    </source>
</evidence>
<proteinExistence type="predicted"/>
<dbReference type="InterPro" id="IPR003673">
    <property type="entry name" value="CoA-Trfase_fam_III"/>
</dbReference>
<feature type="compositionally biased region" description="Pro residues" evidence="2">
    <location>
        <begin position="95"/>
        <end position="130"/>
    </location>
</feature>
<dbReference type="GO" id="GO:0008410">
    <property type="term" value="F:CoA-transferase activity"/>
    <property type="evidence" value="ECO:0007669"/>
    <property type="project" value="TreeGrafter"/>
</dbReference>
<name>A0A1C5HLS8_9ACTN</name>
<sequence length="798" mass="84064">MTGPLHGLRVLELATGVAGPYAGRLLAMLGATVVKAEPPGGDPARDLPVDGGPQHSPSPVFVHLNAGKRLVGRDVLPAALGWADVVLDDGTLPPVDGPPVDGPPVDGPPVDGPPVDGPPVDGPPVDGPPVDGPPVDGPLVVTVTSGLATDEELLVQAASGLLAVSVDDDGVPHRFPGWQSQYLAGAYAATAALAGLARRAAGARVSWLGALLTAYEAQGAGLLYTASSGRPDDPDEARRNAGHLVRTFPSGVFACADGQVIPGTVRAEDWLRQCAVYGRPDLPYDERFVWAHRWRNRHLLAAELRPWYAARTRAEIFRAALDAGWAAAMVLTARDALTDPHLAGRGFLAPLTGATGGRVAARPWRSPRLPEGVPVRLAEPGGDAAWFRPDHPRPAAAPRPPELAGLRVLELTLAWAGPLTGRFLGTLGADVVRVEVGNRPDGWRTRHRWRELGVPVPDGVDPQECTWDASAQFNSLNRGKRGISVDLATPAGADVFRELLAVADVLVVNMTHDVLVKRGVADDVRRQVERGLVVVTMPALGATGPYRSMAGYGMLTEGMGGFAARYGSPAEPAAVSPVYYPDAVAGVHGVLAVLAALAGRARHGRGDWLDLSQQETLWLQLGEGLMLASREGRNPARLGDAEPGVPGSGVVATRDGHVAYVDRRPGSTVTPETVAGWAAGSTTAEVLARLRAEGVVAEAVADLRRRYADGTLRAAGLVEEIDHPVAGRRAYLTPPVRLSGDPLPPARPAPLFDQHTDEVLAEWLGYDPGRIRALRAAEAVGTRPRQPRRRSTSTAGRR</sequence>
<keyword evidence="1 3" id="KW-0808">Transferase</keyword>
<feature type="region of interest" description="Disordered" evidence="2">
    <location>
        <begin position="37"/>
        <end position="56"/>
    </location>
</feature>
<dbReference type="InterPro" id="IPR050483">
    <property type="entry name" value="CoA-transferase_III_domain"/>
</dbReference>
<feature type="region of interest" description="Disordered" evidence="2">
    <location>
        <begin position="778"/>
        <end position="798"/>
    </location>
</feature>
<keyword evidence="4" id="KW-1185">Reference proteome</keyword>
<evidence type="ECO:0000313" key="3">
    <source>
        <dbReference type="EMBL" id="SCG46962.1"/>
    </source>
</evidence>
<dbReference type="Pfam" id="PF02515">
    <property type="entry name" value="CoA_transf_3"/>
    <property type="match status" value="4"/>
</dbReference>